<accession>A0AAV6JA25</accession>
<dbReference type="InterPro" id="IPR006121">
    <property type="entry name" value="HMA_dom"/>
</dbReference>
<evidence type="ECO:0000256" key="3">
    <source>
        <dbReference type="ARBA" id="ARBA00022723"/>
    </source>
</evidence>
<dbReference type="GO" id="GO:0016020">
    <property type="term" value="C:membrane"/>
    <property type="evidence" value="ECO:0007669"/>
    <property type="project" value="UniProtKB-SubCell"/>
</dbReference>
<comment type="caution">
    <text evidence="9">The sequence shown here is derived from an EMBL/GenBank/DDBJ whole genome shotgun (WGS) entry which is preliminary data.</text>
</comment>
<evidence type="ECO:0000313" key="9">
    <source>
        <dbReference type="EMBL" id="KAG5537213.1"/>
    </source>
</evidence>
<reference evidence="9" key="1">
    <citation type="submission" date="2020-08" db="EMBL/GenBank/DDBJ databases">
        <title>Plant Genome Project.</title>
        <authorList>
            <person name="Zhang R.-G."/>
        </authorList>
    </citation>
    <scope>NUCLEOTIDE SEQUENCE</scope>
    <source>
        <strain evidence="9">WSP0</strain>
        <tissue evidence="9">Leaf</tissue>
    </source>
</reference>
<dbReference type="Proteomes" id="UP000823749">
    <property type="component" value="Chromosome 8"/>
</dbReference>
<keyword evidence="7" id="KW-0472">Membrane</keyword>
<dbReference type="InterPro" id="IPR036163">
    <property type="entry name" value="HMA_dom_sf"/>
</dbReference>
<dbReference type="Pfam" id="PF00403">
    <property type="entry name" value="HMA"/>
    <property type="match status" value="1"/>
</dbReference>
<evidence type="ECO:0000313" key="10">
    <source>
        <dbReference type="Proteomes" id="UP000823749"/>
    </source>
</evidence>
<evidence type="ECO:0000256" key="7">
    <source>
        <dbReference type="SAM" id="Phobius"/>
    </source>
</evidence>
<evidence type="ECO:0000256" key="5">
    <source>
        <dbReference type="ARBA" id="ARBA00024045"/>
    </source>
</evidence>
<dbReference type="PANTHER" id="PTHR46195:SF2">
    <property type="entry name" value="HEAVY METAL-ASSOCIATED ISOPRENYLATED PLANT PROTEIN 7"/>
    <property type="match status" value="1"/>
</dbReference>
<keyword evidence="7" id="KW-1133">Transmembrane helix</keyword>
<keyword evidence="3" id="KW-0479">Metal-binding</keyword>
<evidence type="ECO:0000259" key="8">
    <source>
        <dbReference type="PROSITE" id="PS50846"/>
    </source>
</evidence>
<name>A0AAV6JA25_9ERIC</name>
<dbReference type="GO" id="GO:0046872">
    <property type="term" value="F:metal ion binding"/>
    <property type="evidence" value="ECO:0007669"/>
    <property type="project" value="UniProtKB-KW"/>
</dbReference>
<evidence type="ECO:0000256" key="1">
    <source>
        <dbReference type="ARBA" id="ARBA00004170"/>
    </source>
</evidence>
<proteinExistence type="inferred from homology"/>
<organism evidence="9 10">
    <name type="scientific">Rhododendron griersonianum</name>
    <dbReference type="NCBI Taxonomy" id="479676"/>
    <lineage>
        <taxon>Eukaryota</taxon>
        <taxon>Viridiplantae</taxon>
        <taxon>Streptophyta</taxon>
        <taxon>Embryophyta</taxon>
        <taxon>Tracheophyta</taxon>
        <taxon>Spermatophyta</taxon>
        <taxon>Magnoliopsida</taxon>
        <taxon>eudicotyledons</taxon>
        <taxon>Gunneridae</taxon>
        <taxon>Pentapetalae</taxon>
        <taxon>asterids</taxon>
        <taxon>Ericales</taxon>
        <taxon>Ericaceae</taxon>
        <taxon>Ericoideae</taxon>
        <taxon>Rhodoreae</taxon>
        <taxon>Rhododendron</taxon>
    </lineage>
</organism>
<feature type="transmembrane region" description="Helical" evidence="7">
    <location>
        <begin position="201"/>
        <end position="225"/>
    </location>
</feature>
<feature type="domain" description="HMA" evidence="8">
    <location>
        <begin position="270"/>
        <end position="334"/>
    </location>
</feature>
<feature type="compositionally biased region" description="Polar residues" evidence="6">
    <location>
        <begin position="31"/>
        <end position="47"/>
    </location>
</feature>
<keyword evidence="2" id="KW-0488">Methylation</keyword>
<comment type="subcellular location">
    <subcellularLocation>
        <location evidence="1">Membrane</location>
        <topology evidence="1">Peripheral membrane protein</topology>
    </subcellularLocation>
</comment>
<feature type="region of interest" description="Disordered" evidence="6">
    <location>
        <begin position="238"/>
        <end position="267"/>
    </location>
</feature>
<dbReference type="EMBL" id="JACTNZ010000008">
    <property type="protein sequence ID" value="KAG5537213.1"/>
    <property type="molecule type" value="Genomic_DNA"/>
</dbReference>
<feature type="compositionally biased region" description="Basic and acidic residues" evidence="6">
    <location>
        <begin position="238"/>
        <end position="266"/>
    </location>
</feature>
<dbReference type="GO" id="GO:0009626">
    <property type="term" value="P:plant-type hypersensitive response"/>
    <property type="evidence" value="ECO:0007669"/>
    <property type="project" value="UniProtKB-KW"/>
</dbReference>
<keyword evidence="4" id="KW-0636">Prenylation</keyword>
<evidence type="ECO:0000256" key="4">
    <source>
        <dbReference type="ARBA" id="ARBA00023289"/>
    </source>
</evidence>
<evidence type="ECO:0000256" key="6">
    <source>
        <dbReference type="SAM" id="MobiDB-lite"/>
    </source>
</evidence>
<dbReference type="SUPFAM" id="SSF55008">
    <property type="entry name" value="HMA, heavy metal-associated domain"/>
    <property type="match status" value="2"/>
</dbReference>
<comment type="similarity">
    <text evidence="5">Belongs to the HIPP family.</text>
</comment>
<evidence type="ECO:0000256" key="2">
    <source>
        <dbReference type="ARBA" id="ARBA00022481"/>
    </source>
</evidence>
<dbReference type="PROSITE" id="PS50846">
    <property type="entry name" value="HMA_2"/>
    <property type="match status" value="1"/>
</dbReference>
<feature type="region of interest" description="Disordered" evidence="6">
    <location>
        <begin position="434"/>
        <end position="483"/>
    </location>
</feature>
<feature type="region of interest" description="Disordered" evidence="6">
    <location>
        <begin position="31"/>
        <end position="56"/>
    </location>
</feature>
<keyword evidence="7" id="KW-0812">Transmembrane</keyword>
<keyword evidence="10" id="KW-1185">Reference proteome</keyword>
<dbReference type="InterPro" id="IPR044577">
    <property type="entry name" value="HIPP4/7/8/17/18/19"/>
</dbReference>
<sequence length="526" mass="58216">MTKRRRSQVLLEADQQKLFQGLSILEREWESFNSTSKPGRRGSSTNPDADIVKSLPMLNNSPRSLMSSLQAGVRSNDTAMEEIRRDRRAAIESGKLKGRRLFEAEAGFGEREEISSTVTSYGDEGKGSCDQISSEEEKVCGYCGCCRNSGSGLSFLSDEKEDGGGVAVAVAVVGGGGKVVGVNVDEVKRDEISFVNGGGRWIMVMIKGLFSVVLMVFAVGVFMIMRCNGGYGVEDEEEKKKAEEKKMEEKKPEEKKEESKAEESKEAAPPQEIVLRVFMHCEGCAKKVRRCLKGFEGVEDVQTDCKAQKVVVKGEKADPVKVLERVQRKSHRQVELISPVPKPPAAEEEDAKKIKEKEVAASKSEEKKEEGITVVLKVHMHCEACAQEIKRRILRRNDLKSSQVTVKGAFDPSKLVEYLNKRTGKNVLIVKQEPEKKEEAEKGKEEKKAEKKGEEAEKGGDKAATAAAEGGEGSTSSSQVLDMKRSEFYPNHAQNYQIDPYLSRFELNCYAPQMFSDENPNACSVM</sequence>
<dbReference type="AlphaFoldDB" id="A0AAV6JA25"/>
<feature type="compositionally biased region" description="Basic and acidic residues" evidence="6">
    <location>
        <begin position="434"/>
        <end position="461"/>
    </location>
</feature>
<dbReference type="PANTHER" id="PTHR46195">
    <property type="entry name" value="HEAVY METAL-ASSOCIATED ISOPRENYLATED PLANT PROTEIN 7"/>
    <property type="match status" value="1"/>
</dbReference>
<dbReference type="CDD" id="cd00371">
    <property type="entry name" value="HMA"/>
    <property type="match status" value="1"/>
</dbReference>
<gene>
    <name evidence="9" type="ORF">RHGRI_024601</name>
</gene>
<keyword evidence="4" id="KW-0449">Lipoprotein</keyword>
<dbReference type="Gene3D" id="3.30.70.100">
    <property type="match status" value="2"/>
</dbReference>
<protein>
    <recommendedName>
        <fullName evidence="8">HMA domain-containing protein</fullName>
    </recommendedName>
</protein>